<reference evidence="2 3" key="1">
    <citation type="submission" date="2020-04" db="EMBL/GenBank/DDBJ databases">
        <title>Perkinsus chesapeaki whole genome sequence.</title>
        <authorList>
            <person name="Bogema D.R."/>
        </authorList>
    </citation>
    <scope>NUCLEOTIDE SEQUENCE [LARGE SCALE GENOMIC DNA]</scope>
    <source>
        <strain evidence="2">ATCC PRA-425</strain>
    </source>
</reference>
<proteinExistence type="predicted"/>
<name>A0A7J6MEE5_PERCH</name>
<dbReference type="AlphaFoldDB" id="A0A7J6MEE5"/>
<feature type="region of interest" description="Disordered" evidence="1">
    <location>
        <begin position="309"/>
        <end position="349"/>
    </location>
</feature>
<dbReference type="EMBL" id="JAAPAO010000172">
    <property type="protein sequence ID" value="KAF4669371.1"/>
    <property type="molecule type" value="Genomic_DNA"/>
</dbReference>
<feature type="region of interest" description="Disordered" evidence="1">
    <location>
        <begin position="1"/>
        <end position="23"/>
    </location>
</feature>
<accession>A0A7J6MEE5</accession>
<feature type="region of interest" description="Disordered" evidence="1">
    <location>
        <begin position="47"/>
        <end position="70"/>
    </location>
</feature>
<evidence type="ECO:0000313" key="3">
    <source>
        <dbReference type="Proteomes" id="UP000591131"/>
    </source>
</evidence>
<protein>
    <submittedName>
        <fullName evidence="2">Uncharacterized protein</fullName>
    </submittedName>
</protein>
<gene>
    <name evidence="2" type="ORF">FOL47_002593</name>
</gene>
<organism evidence="2 3">
    <name type="scientific">Perkinsus chesapeaki</name>
    <name type="common">Clam parasite</name>
    <name type="synonym">Perkinsus andrewsi</name>
    <dbReference type="NCBI Taxonomy" id="330153"/>
    <lineage>
        <taxon>Eukaryota</taxon>
        <taxon>Sar</taxon>
        <taxon>Alveolata</taxon>
        <taxon>Perkinsozoa</taxon>
        <taxon>Perkinsea</taxon>
        <taxon>Perkinsida</taxon>
        <taxon>Perkinsidae</taxon>
        <taxon>Perkinsus</taxon>
    </lineage>
</organism>
<dbReference type="OrthoDB" id="428224at2759"/>
<feature type="compositionally biased region" description="Low complexity" evidence="1">
    <location>
        <begin position="331"/>
        <end position="341"/>
    </location>
</feature>
<evidence type="ECO:0000256" key="1">
    <source>
        <dbReference type="SAM" id="MobiDB-lite"/>
    </source>
</evidence>
<dbReference type="Proteomes" id="UP000591131">
    <property type="component" value="Unassembled WGS sequence"/>
</dbReference>
<sequence>MRKSFDSNDSLGNEIGSDSAADSASGTTCVRARISVPVEDLLKQLTSPQSYGDNRAIDAGQSSSSTGGDNGLMTVISTSRMPVRARASNLVNVKYNTSKASYEVEFNIDIDLPTADLSQQILEHVRPQQPLGGVNNKRGLSRSESFDDVPITYVRELGHGGSSVWQAYKAANRWHRSRHRALYFLAKGKRTPATASVMEMDNSVGFNIDAPEFKPEFSSLSPPYPDPINGGGLYRASERMRISPCRDQLTQEEVAMVLGETTAGAGVQDFGSVSTAATESGYSTTFLASPSQVPVDMMDLGGGGDDKFNSWRTSVWGSGPGPYNQRRKHSSSSTSAGFDSSYMSYSPPT</sequence>
<evidence type="ECO:0000313" key="2">
    <source>
        <dbReference type="EMBL" id="KAF4669371.1"/>
    </source>
</evidence>
<comment type="caution">
    <text evidence="2">The sequence shown here is derived from an EMBL/GenBank/DDBJ whole genome shotgun (WGS) entry which is preliminary data.</text>
</comment>
<keyword evidence="3" id="KW-1185">Reference proteome</keyword>